<keyword evidence="3" id="KW-1185">Reference proteome</keyword>
<keyword evidence="1" id="KW-0812">Transmembrane</keyword>
<dbReference type="OrthoDB" id="7024649at2"/>
<comment type="caution">
    <text evidence="2">The sequence shown here is derived from an EMBL/GenBank/DDBJ whole genome shotgun (WGS) entry which is preliminary data.</text>
</comment>
<protein>
    <submittedName>
        <fullName evidence="2">Uncharacterized protein</fullName>
    </submittedName>
</protein>
<keyword evidence="1" id="KW-1133">Transmembrane helix</keyword>
<reference evidence="2 3" key="1">
    <citation type="submission" date="2019-11" db="EMBL/GenBank/DDBJ databases">
        <title>Pseudomonas karstica sp. nov. and Pseudomonas spelaei sp. nov. from karst caves.</title>
        <authorList>
            <person name="Zeman M."/>
        </authorList>
    </citation>
    <scope>NUCLEOTIDE SEQUENCE [LARGE SCALE GENOMIC DNA]</scope>
    <source>
        <strain evidence="2 3">CCM 7893</strain>
    </source>
</reference>
<organism evidence="2 3">
    <name type="scientific">Pseudomonas spelaei</name>
    <dbReference type="NCBI Taxonomy" id="1055469"/>
    <lineage>
        <taxon>Bacteria</taxon>
        <taxon>Pseudomonadati</taxon>
        <taxon>Pseudomonadota</taxon>
        <taxon>Gammaproteobacteria</taxon>
        <taxon>Pseudomonadales</taxon>
        <taxon>Pseudomonadaceae</taxon>
        <taxon>Pseudomonas</taxon>
    </lineage>
</organism>
<keyword evidence="1" id="KW-0472">Membrane</keyword>
<dbReference type="Proteomes" id="UP000438196">
    <property type="component" value="Unassembled WGS sequence"/>
</dbReference>
<name>A0A6I3WEZ8_9PSED</name>
<feature type="transmembrane region" description="Helical" evidence="1">
    <location>
        <begin position="16"/>
        <end position="35"/>
    </location>
</feature>
<evidence type="ECO:0000256" key="1">
    <source>
        <dbReference type="SAM" id="Phobius"/>
    </source>
</evidence>
<dbReference type="AlphaFoldDB" id="A0A6I3WEZ8"/>
<proteinExistence type="predicted"/>
<sequence>MSQHEPPPVETSGNSLLYFVVGVLCVAVLLGIYFVRLNAQVDQQRMQDAERLVLCRRVESLTPGALDKPDVCKYVRERASTSQ</sequence>
<evidence type="ECO:0000313" key="2">
    <source>
        <dbReference type="EMBL" id="MUF05799.1"/>
    </source>
</evidence>
<dbReference type="EMBL" id="WNNK01000012">
    <property type="protein sequence ID" value="MUF05799.1"/>
    <property type="molecule type" value="Genomic_DNA"/>
</dbReference>
<evidence type="ECO:0000313" key="3">
    <source>
        <dbReference type="Proteomes" id="UP000438196"/>
    </source>
</evidence>
<accession>A0A6I3WEZ8</accession>
<gene>
    <name evidence="2" type="ORF">GNF76_15705</name>
</gene>